<dbReference type="EMBL" id="PIQN01000007">
    <property type="protein sequence ID" value="PKA43468.1"/>
    <property type="molecule type" value="Genomic_DNA"/>
</dbReference>
<reference evidence="13 15" key="2">
    <citation type="submission" date="2017-12" db="EMBL/GenBank/DDBJ databases">
        <title>Genome sequence of Rhizobium sullae HCNT1 isolated from Sulla coronaria nodules and featuring peculiar denitrification phenotypes.</title>
        <authorList>
            <person name="De Diego-Diaz B."/>
            <person name="Treu L."/>
            <person name="Campanaro S."/>
            <person name="Da Silva Duarte V."/>
            <person name="Basaglia M."/>
            <person name="Favaro L."/>
            <person name="Casella S."/>
            <person name="Squartini A."/>
        </authorList>
    </citation>
    <scope>NUCLEOTIDE SEQUENCE [LARGE SCALE GENOMIC DNA]</scope>
    <source>
        <strain evidence="13 15">HCNT1</strain>
    </source>
</reference>
<evidence type="ECO:0000313" key="15">
    <source>
        <dbReference type="Proteomes" id="UP000232164"/>
    </source>
</evidence>
<dbReference type="PANTHER" id="PTHR11384:SF59">
    <property type="entry name" value="LYSOSOMAL COBALAMIN TRANSPORTER ABCD4"/>
    <property type="match status" value="1"/>
</dbReference>
<dbReference type="PANTHER" id="PTHR11384">
    <property type="entry name" value="ATP-BINDING CASSETTE, SUB-FAMILY D MEMBER"/>
    <property type="match status" value="1"/>
</dbReference>
<dbReference type="InterPro" id="IPR011527">
    <property type="entry name" value="ABC1_TM_dom"/>
</dbReference>
<feature type="compositionally biased region" description="Polar residues" evidence="9">
    <location>
        <begin position="653"/>
        <end position="668"/>
    </location>
</feature>
<comment type="similarity">
    <text evidence="2">Belongs to the ABC transporter superfamily.</text>
</comment>
<feature type="region of interest" description="Disordered" evidence="9">
    <location>
        <begin position="1"/>
        <end position="48"/>
    </location>
</feature>
<feature type="transmembrane region" description="Helical" evidence="10">
    <location>
        <begin position="77"/>
        <end position="99"/>
    </location>
</feature>
<evidence type="ECO:0000256" key="9">
    <source>
        <dbReference type="SAM" id="MobiDB-lite"/>
    </source>
</evidence>
<evidence type="ECO:0000256" key="4">
    <source>
        <dbReference type="ARBA" id="ARBA00022692"/>
    </source>
</evidence>
<dbReference type="AlphaFoldDB" id="A0A2N0DBJ4"/>
<feature type="region of interest" description="Disordered" evidence="9">
    <location>
        <begin position="646"/>
        <end position="668"/>
    </location>
</feature>
<dbReference type="SUPFAM" id="SSF52540">
    <property type="entry name" value="P-loop containing nucleoside triphosphate hydrolases"/>
    <property type="match status" value="1"/>
</dbReference>
<evidence type="ECO:0000256" key="10">
    <source>
        <dbReference type="SAM" id="Phobius"/>
    </source>
</evidence>
<dbReference type="InterPro" id="IPR003439">
    <property type="entry name" value="ABC_transporter-like_ATP-bd"/>
</dbReference>
<evidence type="ECO:0000259" key="11">
    <source>
        <dbReference type="PROSITE" id="PS50893"/>
    </source>
</evidence>
<feature type="transmembrane region" description="Helical" evidence="10">
    <location>
        <begin position="226"/>
        <end position="249"/>
    </location>
</feature>
<evidence type="ECO:0000256" key="7">
    <source>
        <dbReference type="ARBA" id="ARBA00022989"/>
    </source>
</evidence>
<dbReference type="PROSITE" id="PS00675">
    <property type="entry name" value="SIGMA54_INTERACT_1"/>
    <property type="match status" value="1"/>
</dbReference>
<evidence type="ECO:0000256" key="1">
    <source>
        <dbReference type="ARBA" id="ARBA00004651"/>
    </source>
</evidence>
<evidence type="ECO:0000256" key="6">
    <source>
        <dbReference type="ARBA" id="ARBA00022840"/>
    </source>
</evidence>
<dbReference type="Gene3D" id="1.20.1560.10">
    <property type="entry name" value="ABC transporter type 1, transmembrane domain"/>
    <property type="match status" value="1"/>
</dbReference>
<keyword evidence="4 10" id="KW-0812">Transmembrane</keyword>
<dbReference type="PROSITE" id="PS50893">
    <property type="entry name" value="ABC_TRANSPORTER_2"/>
    <property type="match status" value="1"/>
</dbReference>
<evidence type="ECO:0000313" key="16">
    <source>
        <dbReference type="Proteomes" id="UP001060123"/>
    </source>
</evidence>
<dbReference type="Pfam" id="PF06472">
    <property type="entry name" value="ABC_membrane_2"/>
    <property type="match status" value="1"/>
</dbReference>
<organism evidence="13 15">
    <name type="scientific">Rhizobium sullae</name>
    <name type="common">Rhizobium hedysari</name>
    <dbReference type="NCBI Taxonomy" id="50338"/>
    <lineage>
        <taxon>Bacteria</taxon>
        <taxon>Pseudomonadati</taxon>
        <taxon>Pseudomonadota</taxon>
        <taxon>Alphaproteobacteria</taxon>
        <taxon>Hyphomicrobiales</taxon>
        <taxon>Rhizobiaceae</taxon>
        <taxon>Rhizobium/Agrobacterium group</taxon>
        <taxon>Rhizobium</taxon>
    </lineage>
</organism>
<feature type="compositionally biased region" description="Basic and acidic residues" evidence="9">
    <location>
        <begin position="12"/>
        <end position="28"/>
    </location>
</feature>
<dbReference type="InterPro" id="IPR050835">
    <property type="entry name" value="ABC_transporter_sub-D"/>
</dbReference>
<gene>
    <name evidence="13" type="ORF">CWR43_10935</name>
    <name evidence="14" type="ORF">N2599_27385</name>
</gene>
<dbReference type="PROSITE" id="PS50929">
    <property type="entry name" value="ABC_TM1F"/>
    <property type="match status" value="1"/>
</dbReference>
<keyword evidence="7 10" id="KW-1133">Transmembrane helix</keyword>
<dbReference type="InterPro" id="IPR017871">
    <property type="entry name" value="ABC_transporter-like_CS"/>
</dbReference>
<dbReference type="Proteomes" id="UP001060123">
    <property type="component" value="Plasmid pWSM1592_1"/>
</dbReference>
<dbReference type="SUPFAM" id="SSF90123">
    <property type="entry name" value="ABC transporter transmembrane region"/>
    <property type="match status" value="1"/>
</dbReference>
<evidence type="ECO:0000256" key="2">
    <source>
        <dbReference type="ARBA" id="ARBA00005417"/>
    </source>
</evidence>
<dbReference type="GO" id="GO:0140359">
    <property type="term" value="F:ABC-type transporter activity"/>
    <property type="evidence" value="ECO:0007669"/>
    <property type="project" value="InterPro"/>
</dbReference>
<accession>A0A2N0DBJ4</accession>
<reference evidence="14" key="3">
    <citation type="submission" date="2022-09" db="EMBL/GenBank/DDBJ databases">
        <title>Australian commercial rhizobial inoculants.</title>
        <authorList>
            <person name="Kohlmeier M.G."/>
            <person name="O'Hara G.W."/>
            <person name="Colombi E."/>
            <person name="Ramsay J.P."/>
            <person name="Terpolilli J."/>
        </authorList>
    </citation>
    <scope>NUCLEOTIDE SEQUENCE</scope>
    <source>
        <strain evidence="14">WSM1592</strain>
        <plasmid evidence="14">pWSM1592_1</plasmid>
    </source>
</reference>
<dbReference type="InterPro" id="IPR027417">
    <property type="entry name" value="P-loop_NTPase"/>
</dbReference>
<evidence type="ECO:0000313" key="14">
    <source>
        <dbReference type="EMBL" id="UWU16579.1"/>
    </source>
</evidence>
<feature type="domain" description="ABC transporter" evidence="11">
    <location>
        <begin position="423"/>
        <end position="645"/>
    </location>
</feature>
<dbReference type="Gene3D" id="3.40.50.300">
    <property type="entry name" value="P-loop containing nucleotide triphosphate hydrolases"/>
    <property type="match status" value="1"/>
</dbReference>
<evidence type="ECO:0000259" key="12">
    <source>
        <dbReference type="PROSITE" id="PS50929"/>
    </source>
</evidence>
<evidence type="ECO:0000256" key="8">
    <source>
        <dbReference type="ARBA" id="ARBA00023136"/>
    </source>
</evidence>
<evidence type="ECO:0000256" key="5">
    <source>
        <dbReference type="ARBA" id="ARBA00022741"/>
    </source>
</evidence>
<keyword evidence="14" id="KW-0614">Plasmid</keyword>
<dbReference type="GO" id="GO:0005886">
    <property type="term" value="C:plasma membrane"/>
    <property type="evidence" value="ECO:0007669"/>
    <property type="project" value="UniProtKB-SubCell"/>
</dbReference>
<dbReference type="InterPro" id="IPR025662">
    <property type="entry name" value="Sigma_54_int_dom_ATP-bd_1"/>
</dbReference>
<dbReference type="SMART" id="SM00382">
    <property type="entry name" value="AAA"/>
    <property type="match status" value="1"/>
</dbReference>
<evidence type="ECO:0000256" key="3">
    <source>
        <dbReference type="ARBA" id="ARBA00022448"/>
    </source>
</evidence>
<geneLocation type="plasmid" evidence="14 16">
    <name>pWSM1592_1</name>
</geneLocation>
<dbReference type="EMBL" id="CP104144">
    <property type="protein sequence ID" value="UWU16579.1"/>
    <property type="molecule type" value="Genomic_DNA"/>
</dbReference>
<name>A0A2N0DBJ4_RHISU</name>
<feature type="transmembrane region" description="Helical" evidence="10">
    <location>
        <begin position="199"/>
        <end position="220"/>
    </location>
</feature>
<reference evidence="13 15" key="1">
    <citation type="submission" date="2017-11" db="EMBL/GenBank/DDBJ databases">
        <authorList>
            <person name="Han C.G."/>
        </authorList>
    </citation>
    <scope>NUCLEOTIDE SEQUENCE [LARGE SCALE GENOMIC DNA]</scope>
    <source>
        <strain evidence="13 15">HCNT1</strain>
    </source>
</reference>
<keyword evidence="8 10" id="KW-0472">Membrane</keyword>
<dbReference type="InterPro" id="IPR036640">
    <property type="entry name" value="ABC1_TM_sf"/>
</dbReference>
<dbReference type="GO" id="GO:0005524">
    <property type="term" value="F:ATP binding"/>
    <property type="evidence" value="ECO:0007669"/>
    <property type="project" value="UniProtKB-KW"/>
</dbReference>
<dbReference type="Proteomes" id="UP000232164">
    <property type="component" value="Unassembled WGS sequence"/>
</dbReference>
<feature type="domain" description="ABC transmembrane type-1" evidence="12">
    <location>
        <begin position="83"/>
        <end position="382"/>
    </location>
</feature>
<keyword evidence="6 13" id="KW-0067">ATP-binding</keyword>
<dbReference type="RefSeq" id="WP_027509546.1">
    <property type="nucleotide sequence ID" value="NZ_CP104144.1"/>
</dbReference>
<dbReference type="Pfam" id="PF00005">
    <property type="entry name" value="ABC_tran"/>
    <property type="match status" value="1"/>
</dbReference>
<keyword evidence="5" id="KW-0547">Nucleotide-binding</keyword>
<dbReference type="InterPro" id="IPR003593">
    <property type="entry name" value="AAA+_ATPase"/>
</dbReference>
<sequence length="668" mass="73658">MADAKFNPKSVDGTDPHGAEKSRQEKASTVEVAPPPNVIEPDTELTPEEAEQARKRYLLTRFWISARGYWSRGGDRLAWPCSIGLLTLICINVGFQYGINVWNRAIFDAIEQHNARTVYILSAIFLPLVFGTVVLVVAQVSLRMTIQRRWRCWLTTAVIARWLANGRYYQLNLIGGDHKNPEARVAEDLRIATESPVDFIAGVISAFLSASTFIVVLWTIGGALSLTIAGSTITVPGFLVITAVLYAAITSSSMAVIGRHFVHVSEVKNQAEAEFRYTLTHVRENGESIALLGGEEEERNDVEKTFAKVLRQWALLARQHMRTALVSQGSSLFAPVVPVLLCAPKFLEGSMTLGQVMQAASAFAIVQSAFGWLVDNYPRLADWNACARRVASLMMSLDGLERAEQSDALGRIKRGETEGDTMLSLNDLSVSLDDGTAVVKETQVVIEPGERVLVAGESGSGKSTLVRAIAGLWPWGDGSVNFHADRQLFMLPQRPYIPSGPLRRAVAYPGAADSWTLDEIKAALEKVGLDYLNDKIEDDAPWDQTLSGGEKQRLAFARLLLHTPDIVVLDEATSALDEKSQDKMMEMLIHELPKVTIISVAHRAELEAFHSRKITLERREGGAKLVSDIDLVQRKRKRNLLLRLLENRRSSPKGGTTSSNAALPQNRN</sequence>
<proteinExistence type="inferred from homology"/>
<dbReference type="STRING" id="1041146.GCA_000427985_06135"/>
<dbReference type="CDD" id="cd03223">
    <property type="entry name" value="ABCD_peroxisomal_ALDP"/>
    <property type="match status" value="1"/>
</dbReference>
<keyword evidence="3" id="KW-0813">Transport</keyword>
<comment type="subcellular location">
    <subcellularLocation>
        <location evidence="1">Cell membrane</location>
        <topology evidence="1">Multi-pass membrane protein</topology>
    </subcellularLocation>
</comment>
<evidence type="ECO:0000313" key="13">
    <source>
        <dbReference type="EMBL" id="PKA43468.1"/>
    </source>
</evidence>
<protein>
    <submittedName>
        <fullName evidence="13 14">ABC transporter ATP-binding protein</fullName>
    </submittedName>
</protein>
<keyword evidence="16" id="KW-1185">Reference proteome</keyword>
<feature type="transmembrane region" description="Helical" evidence="10">
    <location>
        <begin position="119"/>
        <end position="142"/>
    </location>
</feature>
<dbReference type="GO" id="GO:0016887">
    <property type="term" value="F:ATP hydrolysis activity"/>
    <property type="evidence" value="ECO:0007669"/>
    <property type="project" value="InterPro"/>
</dbReference>
<dbReference type="PROSITE" id="PS00211">
    <property type="entry name" value="ABC_TRANSPORTER_1"/>
    <property type="match status" value="1"/>
</dbReference>